<dbReference type="VEuPathDB" id="FungiDB:PHYBLDRAFT_79948"/>
<feature type="transmembrane region" description="Helical" evidence="14">
    <location>
        <begin position="415"/>
        <end position="439"/>
    </location>
</feature>
<keyword evidence="13" id="KW-0479">Metal-binding</keyword>
<evidence type="ECO:0000256" key="5">
    <source>
        <dbReference type="ARBA" id="ARBA00022554"/>
    </source>
</evidence>
<gene>
    <name evidence="16" type="ORF">PHYBLDRAFT_79948</name>
</gene>
<evidence type="ECO:0000256" key="14">
    <source>
        <dbReference type="SAM" id="Phobius"/>
    </source>
</evidence>
<evidence type="ECO:0000256" key="13">
    <source>
        <dbReference type="RuleBase" id="RU361240"/>
    </source>
</evidence>
<dbReference type="InterPro" id="IPR007484">
    <property type="entry name" value="Peptidase_M28"/>
</dbReference>
<evidence type="ECO:0000256" key="11">
    <source>
        <dbReference type="ARBA" id="ARBA00023049"/>
    </source>
</evidence>
<protein>
    <recommendedName>
        <fullName evidence="13">Peptide hydrolase</fullName>
        <ecNumber evidence="13">3.4.-.-</ecNumber>
    </recommendedName>
</protein>
<keyword evidence="14" id="KW-0472">Membrane</keyword>
<organism evidence="16 17">
    <name type="scientific">Phycomyces blakesleeanus (strain ATCC 8743b / DSM 1359 / FGSC 10004 / NBRC 33097 / NRRL 1555)</name>
    <dbReference type="NCBI Taxonomy" id="763407"/>
    <lineage>
        <taxon>Eukaryota</taxon>
        <taxon>Fungi</taxon>
        <taxon>Fungi incertae sedis</taxon>
        <taxon>Mucoromycota</taxon>
        <taxon>Mucoromycotina</taxon>
        <taxon>Mucoromycetes</taxon>
        <taxon>Mucorales</taxon>
        <taxon>Phycomycetaceae</taxon>
        <taxon>Phycomyces</taxon>
    </lineage>
</organism>
<dbReference type="RefSeq" id="XP_018284440.1">
    <property type="nucleotide sequence ID" value="XM_018443530.1"/>
</dbReference>
<keyword evidence="6 13" id="KW-0645">Protease</keyword>
<sequence>MSDTENSSLLPRPVKLTSGHYRTAKLYGIVSLGFFLFAYIIQSIRTTLPTVLVDKDAIATDGFAGMHAYDTYLSQFTEPHSMNSHEFNRLNHWLGSLALEFQTEGRARGLSVDVVVNDTMFLVANSYFVAKDEHWFVASRNILVRIQGKSNTDDAILINAHYDSVPTSAGVTDNGISVAVTLELLRYFMDHPPQHSLIFLFNAFEEGGLLGAKSFVKHPWYPSVKAFVNLEGAGAGGRAIIFRSSSLYALRSLASSGVHFVHASPLGNDMFKTKLLKSDTDYTIFTQNGKPGVDIAFYYPRSHYHTTRDDLAHITPEAVQYMGEVALHTVRGMDAADGLTQKIKRTKEEDEEDRQMVYFDILGRFLFVYTFSTYQILNFIGLLGFPAAVLGWAVYTKRSSAAHLSLYTKTLSQSILATLVGLLGVMVCFGLAVCILMAVNPLVTYGNIYFVALYILVACVLGLVLSQALLTRISPPLRVALNNPNIGLLGLTSLWWLFTALSIYLGTLRLSFMFFFIFILASSAVSFGLYHFLPRRNSWRLPSVLLSQILVPSIILVESWYLTMDSMRHATVDGTPEVAVYVLVGLPIILLVMHFLPWIHVAENKNSSAIVLGVFFVFLFTICSALQPFNAGWSPNKLVFNQFYNTTQATSSVQIVSAAGLQNTLTRTLDPNELISLECKPHLTYQTKCTYTTTNDSAATAAAVGTSSKHLPEFGSDPAEFDWTAETVCTDESCTIEGVFTAKNSMHCRIMFEDHKNQPTNITQAWVNNHYVKDTEIRTLVSYTGVFGAPVAWGATYPANQTSLPVTLGCFYDEWTEGQIPAFSSLRDRLPQSAVLLIRGQGLVLVEFARL</sequence>
<evidence type="ECO:0000256" key="6">
    <source>
        <dbReference type="ARBA" id="ARBA00022670"/>
    </source>
</evidence>
<keyword evidence="7 14" id="KW-0812">Transmembrane</keyword>
<feature type="transmembrane region" description="Helical" evidence="14">
    <location>
        <begin position="445"/>
        <end position="465"/>
    </location>
</feature>
<feature type="transmembrane region" description="Helical" evidence="14">
    <location>
        <begin position="578"/>
        <end position="597"/>
    </location>
</feature>
<comment type="similarity">
    <text evidence="4 13">Belongs to the peptidase M28 family.</text>
</comment>
<keyword evidence="12" id="KW-0325">Glycoprotein</keyword>
<dbReference type="AlphaFoldDB" id="A0A163CXW4"/>
<feature type="transmembrane region" description="Helical" evidence="14">
    <location>
        <begin position="376"/>
        <end position="395"/>
    </location>
</feature>
<dbReference type="EC" id="3.4.-.-" evidence="13"/>
<dbReference type="GeneID" id="29004435"/>
<keyword evidence="5" id="KW-0926">Vacuole</keyword>
<feature type="transmembrane region" description="Helical" evidence="14">
    <location>
        <begin position="609"/>
        <end position="629"/>
    </location>
</feature>
<dbReference type="EMBL" id="KV441003">
    <property type="protein sequence ID" value="OAD66400.1"/>
    <property type="molecule type" value="Genomic_DNA"/>
</dbReference>
<comment type="function">
    <text evidence="2">May be involved in vacuolar sorting and osmoregulation.</text>
</comment>
<evidence type="ECO:0000256" key="9">
    <source>
        <dbReference type="ARBA" id="ARBA00022833"/>
    </source>
</evidence>
<evidence type="ECO:0000256" key="1">
    <source>
        <dbReference type="ARBA" id="ARBA00001947"/>
    </source>
</evidence>
<evidence type="ECO:0000256" key="12">
    <source>
        <dbReference type="ARBA" id="ARBA00023180"/>
    </source>
</evidence>
<dbReference type="PANTHER" id="PTHR12147">
    <property type="entry name" value="METALLOPEPTIDASE M28 FAMILY MEMBER"/>
    <property type="match status" value="1"/>
</dbReference>
<comment type="subcellular location">
    <subcellularLocation>
        <location evidence="3">Vacuole membrane</location>
        <topology evidence="3">Multi-pass membrane protein</topology>
    </subcellularLocation>
</comment>
<evidence type="ECO:0000256" key="8">
    <source>
        <dbReference type="ARBA" id="ARBA00022801"/>
    </source>
</evidence>
<evidence type="ECO:0000256" key="4">
    <source>
        <dbReference type="ARBA" id="ARBA00010918"/>
    </source>
</evidence>
<feature type="transmembrane region" description="Helical" evidence="14">
    <location>
        <begin position="545"/>
        <end position="563"/>
    </location>
</feature>
<comment type="cofactor">
    <cofactor evidence="1">
        <name>Zn(2+)</name>
        <dbReference type="ChEBI" id="CHEBI:29105"/>
    </cofactor>
</comment>
<dbReference type="GO" id="GO:0005774">
    <property type="term" value="C:vacuolar membrane"/>
    <property type="evidence" value="ECO:0007669"/>
    <property type="project" value="UniProtKB-SubCell"/>
</dbReference>
<dbReference type="GO" id="GO:0046872">
    <property type="term" value="F:metal ion binding"/>
    <property type="evidence" value="ECO:0007669"/>
    <property type="project" value="UniProtKB-KW"/>
</dbReference>
<keyword evidence="11" id="KW-0482">Metalloprotease</keyword>
<dbReference type="Proteomes" id="UP000077315">
    <property type="component" value="Unassembled WGS sequence"/>
</dbReference>
<name>A0A163CXW4_PHYB8</name>
<feature type="domain" description="Peptidase M28" evidence="15">
    <location>
        <begin position="141"/>
        <end position="329"/>
    </location>
</feature>
<dbReference type="OrthoDB" id="76293at2759"/>
<feature type="transmembrane region" description="Helical" evidence="14">
    <location>
        <begin position="486"/>
        <end position="506"/>
    </location>
</feature>
<evidence type="ECO:0000313" key="17">
    <source>
        <dbReference type="Proteomes" id="UP000077315"/>
    </source>
</evidence>
<feature type="transmembrane region" description="Helical" evidence="14">
    <location>
        <begin position="512"/>
        <end position="533"/>
    </location>
</feature>
<evidence type="ECO:0000259" key="15">
    <source>
        <dbReference type="Pfam" id="PF04389"/>
    </source>
</evidence>
<dbReference type="InterPro" id="IPR045175">
    <property type="entry name" value="M28_fam"/>
</dbReference>
<reference evidence="17" key="1">
    <citation type="submission" date="2015-06" db="EMBL/GenBank/DDBJ databases">
        <title>Expansion of signal transduction pathways in fungi by whole-genome duplication.</title>
        <authorList>
            <consortium name="DOE Joint Genome Institute"/>
            <person name="Corrochano L.M."/>
            <person name="Kuo A."/>
            <person name="Marcet-Houben M."/>
            <person name="Polaino S."/>
            <person name="Salamov A."/>
            <person name="Villalobos J.M."/>
            <person name="Alvarez M.I."/>
            <person name="Avalos J."/>
            <person name="Benito E.P."/>
            <person name="Benoit I."/>
            <person name="Burger G."/>
            <person name="Camino L.P."/>
            <person name="Canovas D."/>
            <person name="Cerda-Olmedo E."/>
            <person name="Cheng J.-F."/>
            <person name="Dominguez A."/>
            <person name="Elias M."/>
            <person name="Eslava A.P."/>
            <person name="Glaser F."/>
            <person name="Grimwood J."/>
            <person name="Gutierrez G."/>
            <person name="Heitman J."/>
            <person name="Henrissat B."/>
            <person name="Iturriaga E.A."/>
            <person name="Lang B.F."/>
            <person name="Lavin J.L."/>
            <person name="Lee S."/>
            <person name="Li W."/>
            <person name="Lindquist E."/>
            <person name="Lopez-Garcia S."/>
            <person name="Luque E.M."/>
            <person name="Marcos A.T."/>
            <person name="Martin J."/>
            <person name="McCluskey K."/>
            <person name="Medina H.R."/>
            <person name="Miralles-Duran A."/>
            <person name="Miyazaki A."/>
            <person name="Munoz-Torres E."/>
            <person name="Oguiza J.A."/>
            <person name="Ohm R."/>
            <person name="Olmedo M."/>
            <person name="Orejas M."/>
            <person name="Ortiz-Castellanos L."/>
            <person name="Pisabarro A.G."/>
            <person name="Rodriguez-Romero J."/>
            <person name="Ruiz-Herrera J."/>
            <person name="Ruiz-Vazquez R."/>
            <person name="Sanz C."/>
            <person name="Schackwitz W."/>
            <person name="Schmutz J."/>
            <person name="Shahriari M."/>
            <person name="Shelest E."/>
            <person name="Silva-Franco F."/>
            <person name="Soanes D."/>
            <person name="Syed K."/>
            <person name="Tagua V.G."/>
            <person name="Talbot N.J."/>
            <person name="Thon M."/>
            <person name="De vries R.P."/>
            <person name="Wiebenga A."/>
            <person name="Yadav J.S."/>
            <person name="Braun E.L."/>
            <person name="Baker S."/>
            <person name="Garre V."/>
            <person name="Horwitz B."/>
            <person name="Torres-Martinez S."/>
            <person name="Idnurm A."/>
            <person name="Herrera-Estrella A."/>
            <person name="Gabaldon T."/>
            <person name="Grigoriev I.V."/>
        </authorList>
    </citation>
    <scope>NUCLEOTIDE SEQUENCE [LARGE SCALE GENOMIC DNA]</scope>
    <source>
        <strain evidence="17">NRRL 1555(-)</strain>
    </source>
</reference>
<dbReference type="InParanoid" id="A0A163CXW4"/>
<dbReference type="SUPFAM" id="SSF53187">
    <property type="entry name" value="Zn-dependent exopeptidases"/>
    <property type="match status" value="1"/>
</dbReference>
<keyword evidence="17" id="KW-1185">Reference proteome</keyword>
<evidence type="ECO:0000256" key="3">
    <source>
        <dbReference type="ARBA" id="ARBA00004128"/>
    </source>
</evidence>
<keyword evidence="9 13" id="KW-0862">Zinc</keyword>
<dbReference type="STRING" id="763407.A0A163CXW4"/>
<keyword evidence="10 14" id="KW-1133">Transmembrane helix</keyword>
<dbReference type="GO" id="GO:0006508">
    <property type="term" value="P:proteolysis"/>
    <property type="evidence" value="ECO:0007669"/>
    <property type="project" value="UniProtKB-KW"/>
</dbReference>
<dbReference type="GO" id="GO:0008235">
    <property type="term" value="F:metalloexopeptidase activity"/>
    <property type="evidence" value="ECO:0007669"/>
    <property type="project" value="InterPro"/>
</dbReference>
<keyword evidence="8 13" id="KW-0378">Hydrolase</keyword>
<evidence type="ECO:0000256" key="7">
    <source>
        <dbReference type="ARBA" id="ARBA00022692"/>
    </source>
</evidence>
<accession>A0A163CXW4</accession>
<dbReference type="Pfam" id="PF04389">
    <property type="entry name" value="Peptidase_M28"/>
    <property type="match status" value="1"/>
</dbReference>
<evidence type="ECO:0000313" key="16">
    <source>
        <dbReference type="EMBL" id="OAD66400.1"/>
    </source>
</evidence>
<dbReference type="FunCoup" id="A0A163CXW4">
    <property type="interactions" value="20"/>
</dbReference>
<dbReference type="Gene3D" id="3.40.630.10">
    <property type="entry name" value="Zn peptidases"/>
    <property type="match status" value="1"/>
</dbReference>
<evidence type="ECO:0000256" key="10">
    <source>
        <dbReference type="ARBA" id="ARBA00022989"/>
    </source>
</evidence>
<evidence type="ECO:0000256" key="2">
    <source>
        <dbReference type="ARBA" id="ARBA00003273"/>
    </source>
</evidence>
<dbReference type="PANTHER" id="PTHR12147:SF58">
    <property type="entry name" value="VACUOLAR MEMBRANE PROTEASE"/>
    <property type="match status" value="1"/>
</dbReference>
<proteinExistence type="inferred from homology"/>
<feature type="transmembrane region" description="Helical" evidence="14">
    <location>
        <begin position="24"/>
        <end position="41"/>
    </location>
</feature>